<feature type="region of interest" description="Disordered" evidence="1">
    <location>
        <begin position="195"/>
        <end position="274"/>
    </location>
</feature>
<protein>
    <submittedName>
        <fullName evidence="2">Uncharacterized protein</fullName>
    </submittedName>
</protein>
<dbReference type="AlphaFoldDB" id="A0A0C9SVG9"/>
<feature type="compositionally biased region" description="Low complexity" evidence="1">
    <location>
        <begin position="413"/>
        <end position="428"/>
    </location>
</feature>
<evidence type="ECO:0000313" key="3">
    <source>
        <dbReference type="Proteomes" id="UP000053647"/>
    </source>
</evidence>
<feature type="compositionally biased region" description="Polar residues" evidence="1">
    <location>
        <begin position="197"/>
        <end position="206"/>
    </location>
</feature>
<feature type="compositionally biased region" description="Gly residues" evidence="1">
    <location>
        <begin position="558"/>
        <end position="573"/>
    </location>
</feature>
<feature type="region of interest" description="Disordered" evidence="1">
    <location>
        <begin position="316"/>
        <end position="336"/>
    </location>
</feature>
<sequence>MPPPVAVYVVAAIAGVAAVYAFKELVYEPHIAPALESWAETFLERRRNARNRGASAVNVPSTRRDRRSSSPSPTSPSSRRSPTRHGRIGREGAPAPDDLSAETYELEGLVAREVDEWRIEVLRSQEIGGEGLRKRNRDRPRDEFDSFDGMSMSFDESFTSLTRTPLAPTHVVSNVSSPVTISTISLPLTPTRRLRSESQSTATQDTVFVVPSPLPSPIRESPVTLTMSRTETLSSTDTSTSPSPPAPITIPSTSRQEYSSHSLPFTPSANNASSPLPFTPTYRAVADDSPFGPLLPDTPRSSAEMYGDRPFSPIARVMGPSSSGSVNGSRATLSSRTNSMNSMRTIGSTRTLRRGSGLINEMAIGSSDDGRDDEEDDQCTSTPNLMSPSANESVVLSLSERYPAPPTPPVVVSPPASSVGVISAPSSPRSGGSEVVIDNDVVFAAEAQLRPQPQTLPPLSMLQVPSASRSRSTSRSPVPSATSPALSFASFLSPISASRTVSESEGDEFMSIADGDSDWSASPVTLGGGAGGQSGLVQDGAYNPFLDFEDVISDDDGSSGGGGFEHGNENGGDGSEEGSDESWGSARKQ</sequence>
<feature type="region of interest" description="Disordered" evidence="1">
    <location>
        <begin position="499"/>
        <end position="589"/>
    </location>
</feature>
<gene>
    <name evidence="2" type="ORF">PAXINDRAFT_156599</name>
</gene>
<evidence type="ECO:0000256" key="1">
    <source>
        <dbReference type="SAM" id="MobiDB-lite"/>
    </source>
</evidence>
<feature type="compositionally biased region" description="Acidic residues" evidence="1">
    <location>
        <begin position="547"/>
        <end position="557"/>
    </location>
</feature>
<dbReference type="HOGENOM" id="CLU_026871_0_0_1"/>
<proteinExistence type="predicted"/>
<dbReference type="Proteomes" id="UP000053647">
    <property type="component" value="Unassembled WGS sequence"/>
</dbReference>
<reference evidence="3" key="2">
    <citation type="submission" date="2015-01" db="EMBL/GenBank/DDBJ databases">
        <title>Evolutionary Origins and Diversification of the Mycorrhizal Mutualists.</title>
        <authorList>
            <consortium name="DOE Joint Genome Institute"/>
            <consortium name="Mycorrhizal Genomics Consortium"/>
            <person name="Kohler A."/>
            <person name="Kuo A."/>
            <person name="Nagy L.G."/>
            <person name="Floudas D."/>
            <person name="Copeland A."/>
            <person name="Barry K.W."/>
            <person name="Cichocki N."/>
            <person name="Veneault-Fourrey C."/>
            <person name="LaButti K."/>
            <person name="Lindquist E.A."/>
            <person name="Lipzen A."/>
            <person name="Lundell T."/>
            <person name="Morin E."/>
            <person name="Murat C."/>
            <person name="Riley R."/>
            <person name="Ohm R."/>
            <person name="Sun H."/>
            <person name="Tunlid A."/>
            <person name="Henrissat B."/>
            <person name="Grigoriev I.V."/>
            <person name="Hibbett D.S."/>
            <person name="Martin F."/>
        </authorList>
    </citation>
    <scope>NUCLEOTIDE SEQUENCE [LARGE SCALE GENOMIC DNA]</scope>
    <source>
        <strain evidence="3">ATCC 200175</strain>
    </source>
</reference>
<reference evidence="2 3" key="1">
    <citation type="submission" date="2014-06" db="EMBL/GenBank/DDBJ databases">
        <authorList>
            <consortium name="DOE Joint Genome Institute"/>
            <person name="Kuo A."/>
            <person name="Kohler A."/>
            <person name="Nagy L.G."/>
            <person name="Floudas D."/>
            <person name="Copeland A."/>
            <person name="Barry K.W."/>
            <person name="Cichocki N."/>
            <person name="Veneault-Fourrey C."/>
            <person name="LaButti K."/>
            <person name="Lindquist E.A."/>
            <person name="Lipzen A."/>
            <person name="Lundell T."/>
            <person name="Morin E."/>
            <person name="Murat C."/>
            <person name="Sun H."/>
            <person name="Tunlid A."/>
            <person name="Henrissat B."/>
            <person name="Grigoriev I.V."/>
            <person name="Hibbett D.S."/>
            <person name="Martin F."/>
            <person name="Nordberg H.P."/>
            <person name="Cantor M.N."/>
            <person name="Hua S.X."/>
        </authorList>
    </citation>
    <scope>NUCLEOTIDE SEQUENCE [LARGE SCALE GENOMIC DNA]</scope>
    <source>
        <strain evidence="2 3">ATCC 200175</strain>
    </source>
</reference>
<feature type="compositionally biased region" description="Polar residues" evidence="1">
    <location>
        <begin position="379"/>
        <end position="396"/>
    </location>
</feature>
<organism evidence="2 3">
    <name type="scientific">Paxillus involutus ATCC 200175</name>
    <dbReference type="NCBI Taxonomy" id="664439"/>
    <lineage>
        <taxon>Eukaryota</taxon>
        <taxon>Fungi</taxon>
        <taxon>Dikarya</taxon>
        <taxon>Basidiomycota</taxon>
        <taxon>Agaricomycotina</taxon>
        <taxon>Agaricomycetes</taxon>
        <taxon>Agaricomycetidae</taxon>
        <taxon>Boletales</taxon>
        <taxon>Paxilineae</taxon>
        <taxon>Paxillaceae</taxon>
        <taxon>Paxillus</taxon>
    </lineage>
</organism>
<feature type="compositionally biased region" description="Low complexity" evidence="1">
    <location>
        <begin position="230"/>
        <end position="241"/>
    </location>
</feature>
<feature type="compositionally biased region" description="Pro residues" evidence="1">
    <location>
        <begin position="403"/>
        <end position="412"/>
    </location>
</feature>
<feature type="compositionally biased region" description="Polar residues" evidence="1">
    <location>
        <begin position="320"/>
        <end position="336"/>
    </location>
</feature>
<evidence type="ECO:0000313" key="2">
    <source>
        <dbReference type="EMBL" id="KIJ13359.1"/>
    </source>
</evidence>
<accession>A0A0C9SVG9</accession>
<feature type="region of interest" description="Disordered" evidence="1">
    <location>
        <begin position="362"/>
        <end position="433"/>
    </location>
</feature>
<feature type="region of interest" description="Disordered" evidence="1">
    <location>
        <begin position="52"/>
        <end position="101"/>
    </location>
</feature>
<feature type="compositionally biased region" description="Low complexity" evidence="1">
    <location>
        <begin position="69"/>
        <end position="80"/>
    </location>
</feature>
<name>A0A0C9SVG9_PAXIN</name>
<feature type="compositionally biased region" description="Low complexity" evidence="1">
    <location>
        <begin position="52"/>
        <end position="61"/>
    </location>
</feature>
<keyword evidence="3" id="KW-1185">Reference proteome</keyword>
<feature type="region of interest" description="Disordered" evidence="1">
    <location>
        <begin position="449"/>
        <end position="484"/>
    </location>
</feature>
<dbReference type="OrthoDB" id="3246206at2759"/>
<dbReference type="EMBL" id="KN819353">
    <property type="protein sequence ID" value="KIJ13359.1"/>
    <property type="molecule type" value="Genomic_DNA"/>
</dbReference>
<feature type="compositionally biased region" description="Polar residues" evidence="1">
    <location>
        <begin position="255"/>
        <end position="274"/>
    </location>
</feature>